<dbReference type="STRING" id="595434.RISK_004933"/>
<dbReference type="EMBL" id="LECT01000042">
    <property type="protein sequence ID" value="KLU02963.1"/>
    <property type="molecule type" value="Genomic_DNA"/>
</dbReference>
<protein>
    <submittedName>
        <fullName evidence="1">Uncharacterized protein</fullName>
    </submittedName>
</protein>
<reference evidence="1" key="1">
    <citation type="submission" date="2015-05" db="EMBL/GenBank/DDBJ databases">
        <title>Permanent draft genome of Rhodopirellula islandicus K833.</title>
        <authorList>
            <person name="Kizina J."/>
            <person name="Richter M."/>
            <person name="Glockner F.O."/>
            <person name="Harder J."/>
        </authorList>
    </citation>
    <scope>NUCLEOTIDE SEQUENCE [LARGE SCALE GENOMIC DNA]</scope>
    <source>
        <strain evidence="1">K833</strain>
    </source>
</reference>
<dbReference type="PATRIC" id="fig|595434.4.peg.4681"/>
<evidence type="ECO:0000313" key="1">
    <source>
        <dbReference type="EMBL" id="KLU02963.1"/>
    </source>
</evidence>
<proteinExistence type="predicted"/>
<dbReference type="Proteomes" id="UP000036367">
    <property type="component" value="Unassembled WGS sequence"/>
</dbReference>
<comment type="caution">
    <text evidence="1">The sequence shown here is derived from an EMBL/GenBank/DDBJ whole genome shotgun (WGS) entry which is preliminary data.</text>
</comment>
<accession>A0A0J1B8V1</accession>
<dbReference type="AlphaFoldDB" id="A0A0J1B8V1"/>
<keyword evidence="2" id="KW-1185">Reference proteome</keyword>
<evidence type="ECO:0000313" key="2">
    <source>
        <dbReference type="Proteomes" id="UP000036367"/>
    </source>
</evidence>
<name>A0A0J1B8V1_RHOIS</name>
<sequence>MIRAGWSDDERIRRMDCNVKLLDACDFEQVRRGALAKLETRLTKHEGPVVVDDLSRRGAPVPFEFEPSSLE</sequence>
<gene>
    <name evidence="1" type="ORF">RISK_004933</name>
</gene>
<organism evidence="1 2">
    <name type="scientific">Rhodopirellula islandica</name>
    <dbReference type="NCBI Taxonomy" id="595434"/>
    <lineage>
        <taxon>Bacteria</taxon>
        <taxon>Pseudomonadati</taxon>
        <taxon>Planctomycetota</taxon>
        <taxon>Planctomycetia</taxon>
        <taxon>Pirellulales</taxon>
        <taxon>Pirellulaceae</taxon>
        <taxon>Rhodopirellula</taxon>
    </lineage>
</organism>